<proteinExistence type="predicted"/>
<keyword evidence="2" id="KW-1185">Reference proteome</keyword>
<protein>
    <submittedName>
        <fullName evidence="1">Uncharacterized protein</fullName>
    </submittedName>
</protein>
<sequence>MLGFQNLRIDTYISMAEGLSKDFLELLTYLLPGFMSAWVFYGLTSHPKPSQFERVAQALIFTFIIRTLVPLCKWALELAGNCIAIAPWSRAAEAGTALVLALAFGAFLAYCTNTDSIHERLREAGLTARTSHPSEWFYVLSKKITFVILHMTDGRRLYGWPKEWPIEADKGQFYIMLPAWIQEDGTQVDLPQLDGILVSVKDVKWVEFLQKAD</sequence>
<name>A0A2T5MAZ6_9GAMM</name>
<comment type="caution">
    <text evidence="1">The sequence shown here is derived from an EMBL/GenBank/DDBJ whole genome shotgun (WGS) entry which is preliminary data.</text>
</comment>
<dbReference type="EMBL" id="QANS01000012">
    <property type="protein sequence ID" value="PTU27718.1"/>
    <property type="molecule type" value="Genomic_DNA"/>
</dbReference>
<gene>
    <name evidence="1" type="ORF">CJD38_18090</name>
</gene>
<accession>A0A2T5MAZ6</accession>
<dbReference type="AlphaFoldDB" id="A0A2T5MAZ6"/>
<evidence type="ECO:0000313" key="1">
    <source>
        <dbReference type="EMBL" id="PTU27718.1"/>
    </source>
</evidence>
<reference evidence="1 2" key="1">
    <citation type="submission" date="2018-04" db="EMBL/GenBank/DDBJ databases">
        <title>Novel species isolated from glacier.</title>
        <authorList>
            <person name="Liu Q."/>
            <person name="Xin Y.-H."/>
        </authorList>
    </citation>
    <scope>NUCLEOTIDE SEQUENCE [LARGE SCALE GENOMIC DNA]</scope>
    <source>
        <strain evidence="1 2">GT1R17</strain>
    </source>
</reference>
<organism evidence="1 2">
    <name type="scientific">Stenotrophobium rhamnosiphilum</name>
    <dbReference type="NCBI Taxonomy" id="2029166"/>
    <lineage>
        <taxon>Bacteria</taxon>
        <taxon>Pseudomonadati</taxon>
        <taxon>Pseudomonadota</taxon>
        <taxon>Gammaproteobacteria</taxon>
        <taxon>Nevskiales</taxon>
        <taxon>Nevskiaceae</taxon>
        <taxon>Stenotrophobium</taxon>
    </lineage>
</organism>
<dbReference type="Proteomes" id="UP000244248">
    <property type="component" value="Unassembled WGS sequence"/>
</dbReference>
<evidence type="ECO:0000313" key="2">
    <source>
        <dbReference type="Proteomes" id="UP000244248"/>
    </source>
</evidence>
<dbReference type="Pfam" id="PF19865">
    <property type="entry name" value="DUF6338"/>
    <property type="match status" value="1"/>
</dbReference>
<dbReference type="InterPro" id="IPR045919">
    <property type="entry name" value="DUF6338"/>
</dbReference>